<keyword evidence="2" id="KW-0812">Transmembrane</keyword>
<comment type="caution">
    <text evidence="3">The sequence shown here is derived from an EMBL/GenBank/DDBJ whole genome shotgun (WGS) entry which is preliminary data.</text>
</comment>
<keyword evidence="4" id="KW-1185">Reference proteome</keyword>
<feature type="transmembrane region" description="Helical" evidence="2">
    <location>
        <begin position="44"/>
        <end position="71"/>
    </location>
</feature>
<organism evidence="3 4">
    <name type="scientific">Amblyomma americanum</name>
    <name type="common">Lone star tick</name>
    <dbReference type="NCBI Taxonomy" id="6943"/>
    <lineage>
        <taxon>Eukaryota</taxon>
        <taxon>Metazoa</taxon>
        <taxon>Ecdysozoa</taxon>
        <taxon>Arthropoda</taxon>
        <taxon>Chelicerata</taxon>
        <taxon>Arachnida</taxon>
        <taxon>Acari</taxon>
        <taxon>Parasitiformes</taxon>
        <taxon>Ixodida</taxon>
        <taxon>Ixodoidea</taxon>
        <taxon>Ixodidae</taxon>
        <taxon>Amblyomminae</taxon>
        <taxon>Amblyomma</taxon>
    </lineage>
</organism>
<evidence type="ECO:0000313" key="4">
    <source>
        <dbReference type="Proteomes" id="UP001321473"/>
    </source>
</evidence>
<keyword evidence="2" id="KW-0472">Membrane</keyword>
<evidence type="ECO:0000256" key="2">
    <source>
        <dbReference type="SAM" id="Phobius"/>
    </source>
</evidence>
<sequence length="72" mass="8389">MNQSSEHRVKRRREWRDTPPPPVNKALFPPSIPRTVRRNHQTSVFGYGYIILTLCILMDTNFLHLFLIAAVA</sequence>
<dbReference type="Proteomes" id="UP001321473">
    <property type="component" value="Unassembled WGS sequence"/>
</dbReference>
<protein>
    <submittedName>
        <fullName evidence="3">Uncharacterized protein</fullName>
    </submittedName>
</protein>
<keyword evidence="2" id="KW-1133">Transmembrane helix</keyword>
<evidence type="ECO:0000256" key="1">
    <source>
        <dbReference type="SAM" id="MobiDB-lite"/>
    </source>
</evidence>
<dbReference type="AlphaFoldDB" id="A0AAQ4EIK7"/>
<dbReference type="EMBL" id="JARKHS020015266">
    <property type="protein sequence ID" value="KAK8774587.1"/>
    <property type="molecule type" value="Genomic_DNA"/>
</dbReference>
<reference evidence="3 4" key="1">
    <citation type="journal article" date="2023" name="Arcadia Sci">
        <title>De novo assembly of a long-read Amblyomma americanum tick genome.</title>
        <authorList>
            <person name="Chou S."/>
            <person name="Poskanzer K.E."/>
            <person name="Rollins M."/>
            <person name="Thuy-Boun P.S."/>
        </authorList>
    </citation>
    <scope>NUCLEOTIDE SEQUENCE [LARGE SCALE GENOMIC DNA]</scope>
    <source>
        <strain evidence="3">F_SG_1</strain>
        <tissue evidence="3">Salivary glands</tissue>
    </source>
</reference>
<accession>A0AAQ4EIK7</accession>
<name>A0AAQ4EIK7_AMBAM</name>
<evidence type="ECO:0000313" key="3">
    <source>
        <dbReference type="EMBL" id="KAK8774587.1"/>
    </source>
</evidence>
<gene>
    <name evidence="3" type="ORF">V5799_010881</name>
</gene>
<proteinExistence type="predicted"/>
<feature type="region of interest" description="Disordered" evidence="1">
    <location>
        <begin position="1"/>
        <end position="30"/>
    </location>
</feature>